<gene>
    <name evidence="2" type="ORF">SAMN05216207_104422</name>
</gene>
<dbReference type="PANTHER" id="PTHR43283:SF15">
    <property type="entry name" value="CONSERVED PROTEIN"/>
    <property type="match status" value="1"/>
</dbReference>
<evidence type="ECO:0000313" key="2">
    <source>
        <dbReference type="EMBL" id="SFO32280.1"/>
    </source>
</evidence>
<organism evidence="2 3">
    <name type="scientific">Pseudonocardia ammonioxydans</name>
    <dbReference type="NCBI Taxonomy" id="260086"/>
    <lineage>
        <taxon>Bacteria</taxon>
        <taxon>Bacillati</taxon>
        <taxon>Actinomycetota</taxon>
        <taxon>Actinomycetes</taxon>
        <taxon>Pseudonocardiales</taxon>
        <taxon>Pseudonocardiaceae</taxon>
        <taxon>Pseudonocardia</taxon>
    </lineage>
</organism>
<dbReference type="InterPro" id="IPR050789">
    <property type="entry name" value="Diverse_Enzym_Activities"/>
</dbReference>
<dbReference type="RefSeq" id="WP_245773860.1">
    <property type="nucleotide sequence ID" value="NZ_FOUY01000044.1"/>
</dbReference>
<dbReference type="AlphaFoldDB" id="A0A1I5G8D1"/>
<dbReference type="Proteomes" id="UP000199614">
    <property type="component" value="Unassembled WGS sequence"/>
</dbReference>
<dbReference type="PANTHER" id="PTHR43283">
    <property type="entry name" value="BETA-LACTAMASE-RELATED"/>
    <property type="match status" value="1"/>
</dbReference>
<sequence length="285" mass="29846">MHPTVPHVVTELAPAVRRVLDWPVDHVAAAVVAADGTVLADAGDTAREFPLASVTKLLSAYAVLVAVEEGALDWDDAAGPDGSTVRHLIAHTSGLAFDSDRVQAAPGARRIYSNTGFAVLADTVADATGIGFADYLHQAVCEPLGLAHTRLEGPAGAGAVSTADDLARFAAELQAPQLLDPRTVAEATTVVHPGLDGLLPGYGRQRPNDWGLGMEIRNGKSPHWTGLDSSPRTFGHFGQSGTFLWVDPDARAAAVVLTDRDFGQWAIDAWTPWTDGVLAALGTVP</sequence>
<dbReference type="InterPro" id="IPR001466">
    <property type="entry name" value="Beta-lactam-related"/>
</dbReference>
<proteinExistence type="predicted"/>
<accession>A0A1I5G8D1</accession>
<keyword evidence="3" id="KW-1185">Reference proteome</keyword>
<dbReference type="Pfam" id="PF00144">
    <property type="entry name" value="Beta-lactamase"/>
    <property type="match status" value="1"/>
</dbReference>
<name>A0A1I5G8D1_PSUAM</name>
<dbReference type="EMBL" id="FOUY01000044">
    <property type="protein sequence ID" value="SFO32280.1"/>
    <property type="molecule type" value="Genomic_DNA"/>
</dbReference>
<evidence type="ECO:0000259" key="1">
    <source>
        <dbReference type="Pfam" id="PF00144"/>
    </source>
</evidence>
<reference evidence="2 3" key="1">
    <citation type="submission" date="2016-10" db="EMBL/GenBank/DDBJ databases">
        <authorList>
            <person name="de Groot N.N."/>
        </authorList>
    </citation>
    <scope>NUCLEOTIDE SEQUENCE [LARGE SCALE GENOMIC DNA]</scope>
    <source>
        <strain evidence="2 3">CGMCC 4.1877</strain>
    </source>
</reference>
<feature type="domain" description="Beta-lactamase-related" evidence="1">
    <location>
        <begin position="28"/>
        <end position="263"/>
    </location>
</feature>
<dbReference type="InterPro" id="IPR012338">
    <property type="entry name" value="Beta-lactam/transpept-like"/>
</dbReference>
<evidence type="ECO:0000313" key="3">
    <source>
        <dbReference type="Proteomes" id="UP000199614"/>
    </source>
</evidence>
<dbReference type="STRING" id="260086.SAMN05216207_104422"/>
<dbReference type="Gene3D" id="3.40.710.10">
    <property type="entry name" value="DD-peptidase/beta-lactamase superfamily"/>
    <property type="match status" value="1"/>
</dbReference>
<protein>
    <submittedName>
        <fullName evidence="2">CubicO group peptidase, beta-lactamase class C family</fullName>
    </submittedName>
</protein>
<dbReference type="SUPFAM" id="SSF56601">
    <property type="entry name" value="beta-lactamase/transpeptidase-like"/>
    <property type="match status" value="1"/>
</dbReference>